<protein>
    <recommendedName>
        <fullName evidence="2">DegV family protein</fullName>
    </recommendedName>
</protein>
<name>X1I5U5_9ZZZZ</name>
<dbReference type="AlphaFoldDB" id="X1I5U5"/>
<dbReference type="SUPFAM" id="SSF82549">
    <property type="entry name" value="DAK1/DegV-like"/>
    <property type="match status" value="1"/>
</dbReference>
<sequence>TKGQTLETLFDMVRQRSGGKKLHIAIDHADVIAEAEELKQKALSQFECAEVFINQIRPVVALHTGVGTRIFSWWSED</sequence>
<dbReference type="InterPro" id="IPR003797">
    <property type="entry name" value="DegV"/>
</dbReference>
<gene>
    <name evidence="1" type="ORF">S03H2_62507</name>
</gene>
<evidence type="ECO:0000313" key="1">
    <source>
        <dbReference type="EMBL" id="GAH77786.1"/>
    </source>
</evidence>
<dbReference type="Gene3D" id="3.30.1180.10">
    <property type="match status" value="1"/>
</dbReference>
<dbReference type="EMBL" id="BARU01040433">
    <property type="protein sequence ID" value="GAH77786.1"/>
    <property type="molecule type" value="Genomic_DNA"/>
</dbReference>
<evidence type="ECO:0008006" key="2">
    <source>
        <dbReference type="Google" id="ProtNLM"/>
    </source>
</evidence>
<dbReference type="Pfam" id="PF02645">
    <property type="entry name" value="DegV"/>
    <property type="match status" value="1"/>
</dbReference>
<organism evidence="1">
    <name type="scientific">marine sediment metagenome</name>
    <dbReference type="NCBI Taxonomy" id="412755"/>
    <lineage>
        <taxon>unclassified sequences</taxon>
        <taxon>metagenomes</taxon>
        <taxon>ecological metagenomes</taxon>
    </lineage>
</organism>
<dbReference type="PROSITE" id="PS51482">
    <property type="entry name" value="DEGV"/>
    <property type="match status" value="1"/>
</dbReference>
<accession>X1I5U5</accession>
<comment type="caution">
    <text evidence="1">The sequence shown here is derived from an EMBL/GenBank/DDBJ whole genome shotgun (WGS) entry which is preliminary data.</text>
</comment>
<proteinExistence type="predicted"/>
<feature type="non-terminal residue" evidence="1">
    <location>
        <position position="1"/>
    </location>
</feature>
<reference evidence="1" key="1">
    <citation type="journal article" date="2014" name="Front. Microbiol.">
        <title>High frequency of phylogenetically diverse reductive dehalogenase-homologous genes in deep subseafloor sedimentary metagenomes.</title>
        <authorList>
            <person name="Kawai M."/>
            <person name="Futagami T."/>
            <person name="Toyoda A."/>
            <person name="Takaki Y."/>
            <person name="Nishi S."/>
            <person name="Hori S."/>
            <person name="Arai W."/>
            <person name="Tsubouchi T."/>
            <person name="Morono Y."/>
            <person name="Uchiyama I."/>
            <person name="Ito T."/>
            <person name="Fujiyama A."/>
            <person name="Inagaki F."/>
            <person name="Takami H."/>
        </authorList>
    </citation>
    <scope>NUCLEOTIDE SEQUENCE</scope>
    <source>
        <strain evidence="1">Expedition CK06-06</strain>
    </source>
</reference>
<dbReference type="InterPro" id="IPR043168">
    <property type="entry name" value="DegV_C"/>
</dbReference>